<dbReference type="InterPro" id="IPR006059">
    <property type="entry name" value="SBP"/>
</dbReference>
<evidence type="ECO:0000313" key="9">
    <source>
        <dbReference type="EMBL" id="MUO45008.1"/>
    </source>
</evidence>
<dbReference type="Gene3D" id="3.40.190.10">
    <property type="entry name" value="Periplasmic binding protein-like II"/>
    <property type="match status" value="2"/>
</dbReference>
<dbReference type="AlphaFoldDB" id="A0ABD6HG48"/>
<dbReference type="Proteomes" id="UP000179454">
    <property type="component" value="Unassembled WGS sequence"/>
</dbReference>
<evidence type="ECO:0000313" key="12">
    <source>
        <dbReference type="Proteomes" id="UP000179536"/>
    </source>
</evidence>
<protein>
    <recommendedName>
        <fullName evidence="8">Probable sugar-binding periplasmic protein</fullName>
    </recommendedName>
</protein>
<comment type="caution">
    <text evidence="10">The sequence shown here is derived from an EMBL/GenBank/DDBJ whole genome shotgun (WGS) entry which is preliminary data.</text>
</comment>
<keyword evidence="4" id="KW-0762">Sugar transport</keyword>
<dbReference type="SUPFAM" id="SSF53850">
    <property type="entry name" value="Periplasmic binding protein-like II"/>
    <property type="match status" value="1"/>
</dbReference>
<evidence type="ECO:0000313" key="11">
    <source>
        <dbReference type="Proteomes" id="UP000179454"/>
    </source>
</evidence>
<keyword evidence="6" id="KW-0574">Periplasm</keyword>
<reference evidence="11 12" key="1">
    <citation type="submission" date="2019-11" db="EMBL/GenBank/DDBJ databases">
        <title>Whole-genome sequencing of Allorhizobium vitis.</title>
        <authorList>
            <person name="Gan H.M."/>
            <person name="Savka M.A."/>
        </authorList>
    </citation>
    <scope>NUCLEOTIDE SEQUENCE [LARGE SCALE GENOMIC DNA]</scope>
    <source>
        <strain evidence="10 12">RF2/1</strain>
        <strain evidence="9 11">T1/7</strain>
    </source>
</reference>
<dbReference type="PANTHER" id="PTHR43649:SF28">
    <property type="entry name" value="BINDING PROTEIN COMPONENT OF ABC SUGAR TRANSPORTER-RELATED"/>
    <property type="match status" value="1"/>
</dbReference>
<proteinExistence type="inferred from homology"/>
<dbReference type="GO" id="GO:0042597">
    <property type="term" value="C:periplasmic space"/>
    <property type="evidence" value="ECO:0007669"/>
    <property type="project" value="UniProtKB-SubCell"/>
</dbReference>
<dbReference type="InterPro" id="IPR050490">
    <property type="entry name" value="Bact_solute-bd_prot1"/>
</dbReference>
<keyword evidence="3" id="KW-0813">Transport</keyword>
<comment type="subcellular location">
    <subcellularLocation>
        <location evidence="1">Periplasm</location>
    </subcellularLocation>
</comment>
<name>A0ABD6HG48_AGRVI</name>
<evidence type="ECO:0000256" key="1">
    <source>
        <dbReference type="ARBA" id="ARBA00004418"/>
    </source>
</evidence>
<evidence type="ECO:0000256" key="2">
    <source>
        <dbReference type="ARBA" id="ARBA00008520"/>
    </source>
</evidence>
<evidence type="ECO:0000256" key="7">
    <source>
        <dbReference type="ARBA" id="ARBA00049629"/>
    </source>
</evidence>
<evidence type="ECO:0000256" key="3">
    <source>
        <dbReference type="ARBA" id="ARBA00022448"/>
    </source>
</evidence>
<evidence type="ECO:0000256" key="5">
    <source>
        <dbReference type="ARBA" id="ARBA00022729"/>
    </source>
</evidence>
<evidence type="ECO:0000256" key="4">
    <source>
        <dbReference type="ARBA" id="ARBA00022597"/>
    </source>
</evidence>
<evidence type="ECO:0000256" key="6">
    <source>
        <dbReference type="ARBA" id="ARBA00022764"/>
    </source>
</evidence>
<comment type="function">
    <text evidence="7">Part of a binding-protein-dependent transport system for a sugar.</text>
</comment>
<dbReference type="PANTHER" id="PTHR43649">
    <property type="entry name" value="ARABINOSE-BINDING PROTEIN-RELATED"/>
    <property type="match status" value="1"/>
</dbReference>
<organism evidence="10 12">
    <name type="scientific">Agrobacterium vitis</name>
    <name type="common">Rhizobium vitis</name>
    <dbReference type="NCBI Taxonomy" id="373"/>
    <lineage>
        <taxon>Bacteria</taxon>
        <taxon>Pseudomonadati</taxon>
        <taxon>Pseudomonadota</taxon>
        <taxon>Alphaproteobacteria</taxon>
        <taxon>Hyphomicrobiales</taxon>
        <taxon>Rhizobiaceae</taxon>
        <taxon>Rhizobium/Agrobacterium group</taxon>
        <taxon>Agrobacterium</taxon>
    </lineage>
</organism>
<dbReference type="Pfam" id="PF13416">
    <property type="entry name" value="SBP_bac_8"/>
    <property type="match status" value="1"/>
</dbReference>
<evidence type="ECO:0000313" key="10">
    <source>
        <dbReference type="EMBL" id="MUP12997.1"/>
    </source>
</evidence>
<dbReference type="EMBL" id="MBFE02000026">
    <property type="protein sequence ID" value="MUO45008.1"/>
    <property type="molecule type" value="Genomic_DNA"/>
</dbReference>
<gene>
    <name evidence="10" type="ORF">BBK91_024400</name>
    <name evidence="9" type="ORF">BBL17_024880</name>
</gene>
<dbReference type="Proteomes" id="UP000179536">
    <property type="component" value="Unassembled WGS sequence"/>
</dbReference>
<dbReference type="EMBL" id="MBFA02000024">
    <property type="protein sequence ID" value="MUP12997.1"/>
    <property type="molecule type" value="Genomic_DNA"/>
</dbReference>
<comment type="similarity">
    <text evidence="2">Belongs to the bacterial solute-binding protein 1 family.</text>
</comment>
<accession>A0ABD6HG48</accession>
<evidence type="ECO:0000256" key="8">
    <source>
        <dbReference type="ARBA" id="ARBA00049753"/>
    </source>
</evidence>
<sequence length="418" mass="44819">MIDTLQLIHREVYEMAKIGIAFAAATVAALSMGTTGRAQDAAEVMHSWTSEGEAAAIAKFADAFNAAGGKWIDIATAGGNNSRSAAVARIIAGSPPDAAQFNTSTQFYDLVSSGKLNSLQSYAAKGNWEKVIPEALLNVAKRDGEIYALPVNMSGVNFVFYSNKVLADAGISRPPVDWDGMLAAMETLKGKGLVPLAVGGDGYIGLVFYSILADYLGTEHYNRLFTKRDPTVDEAGILKTFQTFAKLRDYTDSNWSGRSWNQATQMLINGQAGFQVVGDWAKAEFISNKLTAGKEYGCMLPKGTVIMGGDVIIFPKKGDAISPAQDKLIQAFADVKAQTEFSLLKGSIPARTDVNPADFDVCSQAALKAASSPETRSPRPRMVIPSDVEGEIEDMLVEFFGSTMSPEEGAEQFSDLLQ</sequence>
<keyword evidence="5" id="KW-0732">Signal</keyword>
<keyword evidence="11" id="KW-1185">Reference proteome</keyword>